<dbReference type="PROSITE" id="PS51781">
    <property type="entry name" value="SH3B"/>
    <property type="match status" value="1"/>
</dbReference>
<evidence type="ECO:0000259" key="3">
    <source>
        <dbReference type="PROSITE" id="PS50104"/>
    </source>
</evidence>
<dbReference type="InterPro" id="IPR000157">
    <property type="entry name" value="TIR_dom"/>
</dbReference>
<dbReference type="Gene3D" id="2.30.30.40">
    <property type="entry name" value="SH3 Domains"/>
    <property type="match status" value="2"/>
</dbReference>
<feature type="domain" description="TIR" evidence="3">
    <location>
        <begin position="1"/>
        <end position="125"/>
    </location>
</feature>
<feature type="domain" description="SH3b" evidence="4">
    <location>
        <begin position="453"/>
        <end position="524"/>
    </location>
</feature>
<feature type="transmembrane region" description="Helical" evidence="2">
    <location>
        <begin position="261"/>
        <end position="280"/>
    </location>
</feature>
<sequence>MANIFISYNRKSESTVRVLADDIEALGHTVWFDQELSGGHAWWDKILETIRNCDVFVFALSPEALESVACNREYHYAAALGKAILPVQISDGMSTNLLPPLLSQIQFVDYRKQDRETAFSLGRALTNIPPPQALPDPLPDPPPVPISYLGGITEQLESDGILSYEAQSALLLDLKRGLRDPETQDDARTLLEKMRCRRDILSSIAEEVDELLATNRKSKVAGQRIPHAEQVGEDSAAAKRPAPQALADIGQVNRHSSRAPLMIGAVGVMVLAAVIAFMQMSPGLVIPSSNQDEAIAEAQRRAEAITRQAEQDAQQQLEAAQQKIAEMTRQAATERELQAQREKLQRLEEQLRLAQQQATSASRTATSSSAATSTSSGTASHWHQVNAKPHLNVRSAASERAGVVGTVPDGGKVNVLRVVSAATVAGGHSGQWVEIDYQGRAGYAFDAFLIPLDDWRRVTAQPHLNVRSAPDVTGGVAFTVKNGEQVKVLERVSSLQSVSGERGYWVKIDSAGKTGFVFDAYLAK</sequence>
<evidence type="ECO:0000259" key="4">
    <source>
        <dbReference type="PROSITE" id="PS51781"/>
    </source>
</evidence>
<protein>
    <submittedName>
        <fullName evidence="5">SH3 type 3 domain protein</fullName>
    </submittedName>
</protein>
<dbReference type="PANTHER" id="PTHR47508">
    <property type="entry name" value="SAM DOMAIN-CONTAINING PROTEIN-RELATED"/>
    <property type="match status" value="1"/>
</dbReference>
<dbReference type="PANTHER" id="PTHR47508:SF1">
    <property type="entry name" value="NON-SPECIFIC SERINE_THREONINE PROTEIN KINASE"/>
    <property type="match status" value="1"/>
</dbReference>
<feature type="compositionally biased region" description="Low complexity" evidence="1">
    <location>
        <begin position="308"/>
        <end position="325"/>
    </location>
</feature>
<dbReference type="Proteomes" id="UP000005317">
    <property type="component" value="Unassembled WGS sequence"/>
</dbReference>
<evidence type="ECO:0000313" key="5">
    <source>
        <dbReference type="EMBL" id="EIJ34562.1"/>
    </source>
</evidence>
<dbReference type="OrthoDB" id="5622627at2"/>
<organism evidence="5 6">
    <name type="scientific">Thiothrix nivea (strain ATCC 35100 / DSM 5205 / JP2)</name>
    <dbReference type="NCBI Taxonomy" id="870187"/>
    <lineage>
        <taxon>Bacteria</taxon>
        <taxon>Pseudomonadati</taxon>
        <taxon>Pseudomonadota</taxon>
        <taxon>Gammaproteobacteria</taxon>
        <taxon>Thiotrichales</taxon>
        <taxon>Thiotrichaceae</taxon>
        <taxon>Thiothrix</taxon>
    </lineage>
</organism>
<feature type="region of interest" description="Disordered" evidence="1">
    <location>
        <begin position="308"/>
        <end position="386"/>
    </location>
</feature>
<feature type="compositionally biased region" description="Basic and acidic residues" evidence="1">
    <location>
        <begin position="332"/>
        <end position="351"/>
    </location>
</feature>
<name>A0A656HED9_THINJ</name>
<dbReference type="SMART" id="SM00287">
    <property type="entry name" value="SH3b"/>
    <property type="match status" value="2"/>
</dbReference>
<reference evidence="6" key="1">
    <citation type="journal article" date="2011" name="Stand. Genomic Sci.">
        <title>Genome sequence of the filamentous, gliding Thiothrix nivea neotype strain (JP2(T)).</title>
        <authorList>
            <person name="Lapidus A."/>
            <person name="Nolan M."/>
            <person name="Lucas S."/>
            <person name="Glavina Del Rio T."/>
            <person name="Tice H."/>
            <person name="Cheng J.F."/>
            <person name="Tapia R."/>
            <person name="Han C."/>
            <person name="Goodwin L."/>
            <person name="Pitluck S."/>
            <person name="Liolios K."/>
            <person name="Pagani I."/>
            <person name="Ivanova N."/>
            <person name="Huntemann M."/>
            <person name="Mavromatis K."/>
            <person name="Mikhailova N."/>
            <person name="Pati A."/>
            <person name="Chen A."/>
            <person name="Palaniappan K."/>
            <person name="Land M."/>
            <person name="Brambilla E.M."/>
            <person name="Rohde M."/>
            <person name="Abt B."/>
            <person name="Verbarg S."/>
            <person name="Goker M."/>
            <person name="Bristow J."/>
            <person name="Eisen J.A."/>
            <person name="Markowitz V."/>
            <person name="Hugenholtz P."/>
            <person name="Kyrpides N.C."/>
            <person name="Klenk H.P."/>
            <person name="Woyke T."/>
        </authorList>
    </citation>
    <scope>NUCLEOTIDE SEQUENCE [LARGE SCALE GENOMIC DNA]</scope>
    <source>
        <strain evidence="6">ATCC 35100 / DSM 5205 / JP2</strain>
    </source>
</reference>
<dbReference type="Gene3D" id="3.40.50.10140">
    <property type="entry name" value="Toll/interleukin-1 receptor homology (TIR) domain"/>
    <property type="match status" value="1"/>
</dbReference>
<keyword evidence="2" id="KW-1133">Transmembrane helix</keyword>
<evidence type="ECO:0000313" key="6">
    <source>
        <dbReference type="Proteomes" id="UP000005317"/>
    </source>
</evidence>
<evidence type="ECO:0000256" key="1">
    <source>
        <dbReference type="SAM" id="MobiDB-lite"/>
    </source>
</evidence>
<keyword evidence="2" id="KW-0472">Membrane</keyword>
<dbReference type="InterPro" id="IPR003646">
    <property type="entry name" value="SH3-like_bac-type"/>
</dbReference>
<dbReference type="PROSITE" id="PS50104">
    <property type="entry name" value="TIR"/>
    <property type="match status" value="1"/>
</dbReference>
<dbReference type="AlphaFoldDB" id="A0A656HED9"/>
<feature type="compositionally biased region" description="Low complexity" evidence="1">
    <location>
        <begin position="352"/>
        <end position="380"/>
    </location>
</feature>
<dbReference type="GO" id="GO:0007165">
    <property type="term" value="P:signal transduction"/>
    <property type="evidence" value="ECO:0007669"/>
    <property type="project" value="InterPro"/>
</dbReference>
<gene>
    <name evidence="5" type="ORF">Thini_1988</name>
</gene>
<dbReference type="InterPro" id="IPR035897">
    <property type="entry name" value="Toll_tir_struct_dom_sf"/>
</dbReference>
<keyword evidence="2" id="KW-0812">Transmembrane</keyword>
<dbReference type="EMBL" id="JH651384">
    <property type="protein sequence ID" value="EIJ34562.1"/>
    <property type="molecule type" value="Genomic_DNA"/>
</dbReference>
<accession>A0A656HED9</accession>
<dbReference type="Pfam" id="PF08239">
    <property type="entry name" value="SH3_3"/>
    <property type="match status" value="2"/>
</dbReference>
<proteinExistence type="predicted"/>
<keyword evidence="6" id="KW-1185">Reference proteome</keyword>
<dbReference type="RefSeq" id="WP_002708490.1">
    <property type="nucleotide sequence ID" value="NZ_JH651384.1"/>
</dbReference>
<dbReference type="SUPFAM" id="SSF52200">
    <property type="entry name" value="Toll/Interleukin receptor TIR domain"/>
    <property type="match status" value="1"/>
</dbReference>
<dbReference type="Pfam" id="PF13676">
    <property type="entry name" value="TIR_2"/>
    <property type="match status" value="1"/>
</dbReference>
<evidence type="ECO:0000256" key="2">
    <source>
        <dbReference type="SAM" id="Phobius"/>
    </source>
</evidence>